<evidence type="ECO:0000256" key="1">
    <source>
        <dbReference type="ARBA" id="ARBA00001917"/>
    </source>
</evidence>
<sequence>MTISLSTSDFQPTEMYFLLRDSVVPRPIAWVSTISADGAPNIAPFSFFNVVSPYPPVLGFSCGPRGDNHAGEWIPKDTYTNILATREFVVNIVPEQLMDEMVRTAADLAPGDSEFRYAGLAEAPSAIVKPPRVARAPVAYECKLYDIVDAGANKWIMGSVEHVHIDEAVYVGRKGEQNHRIDLLEKLETRPLGRLGRANYVRVREVETRLRRDGPNS</sequence>
<evidence type="ECO:0000259" key="5">
    <source>
        <dbReference type="SMART" id="SM00903"/>
    </source>
</evidence>
<dbReference type="PANTHER" id="PTHR33798:SF5">
    <property type="entry name" value="FLAVIN REDUCTASE LIKE DOMAIN-CONTAINING PROTEIN"/>
    <property type="match status" value="1"/>
</dbReference>
<evidence type="ECO:0000313" key="7">
    <source>
        <dbReference type="Proteomes" id="UP001205861"/>
    </source>
</evidence>
<evidence type="ECO:0000256" key="3">
    <source>
        <dbReference type="ARBA" id="ARBA00022643"/>
    </source>
</evidence>
<organism evidence="6 7">
    <name type="scientific">Massilia solisilvae</name>
    <dbReference type="NCBI Taxonomy" id="1811225"/>
    <lineage>
        <taxon>Bacteria</taxon>
        <taxon>Pseudomonadati</taxon>
        <taxon>Pseudomonadota</taxon>
        <taxon>Betaproteobacteria</taxon>
        <taxon>Burkholderiales</taxon>
        <taxon>Oxalobacteraceae</taxon>
        <taxon>Telluria group</taxon>
        <taxon>Massilia</taxon>
    </lineage>
</organism>
<evidence type="ECO:0000256" key="4">
    <source>
        <dbReference type="ARBA" id="ARBA00038054"/>
    </source>
</evidence>
<protein>
    <submittedName>
        <fullName evidence="6">Flavin reductase family protein</fullName>
    </submittedName>
</protein>
<gene>
    <name evidence="6" type="ORF">NX773_05790</name>
</gene>
<feature type="domain" description="Flavin reductase like" evidence="5">
    <location>
        <begin position="24"/>
        <end position="176"/>
    </location>
</feature>
<proteinExistence type="inferred from homology"/>
<keyword evidence="7" id="KW-1185">Reference proteome</keyword>
<reference evidence="6 7" key="1">
    <citation type="submission" date="2022-08" db="EMBL/GenBank/DDBJ databases">
        <title>Reclassification of Massilia species as members of the genera Telluria, Duganella, Pseudoduganella, Mokoshia gen. nov. and Zemynaea gen. nov. using orthogonal and non-orthogonal genome-based approaches.</title>
        <authorList>
            <person name="Bowman J.P."/>
        </authorList>
    </citation>
    <scope>NUCLEOTIDE SEQUENCE [LARGE SCALE GENOMIC DNA]</scope>
    <source>
        <strain evidence="6 7">JCM 31607</strain>
    </source>
</reference>
<comment type="cofactor">
    <cofactor evidence="1">
        <name>FMN</name>
        <dbReference type="ChEBI" id="CHEBI:58210"/>
    </cofactor>
</comment>
<comment type="caution">
    <text evidence="6">The sequence shown here is derived from an EMBL/GenBank/DDBJ whole genome shotgun (WGS) entry which is preliminary data.</text>
</comment>
<evidence type="ECO:0000256" key="2">
    <source>
        <dbReference type="ARBA" id="ARBA00022630"/>
    </source>
</evidence>
<dbReference type="EMBL" id="JANUGV010000001">
    <property type="protein sequence ID" value="MCS0607671.1"/>
    <property type="molecule type" value="Genomic_DNA"/>
</dbReference>
<dbReference type="PANTHER" id="PTHR33798">
    <property type="entry name" value="FLAVOPROTEIN OXYGENASE"/>
    <property type="match status" value="1"/>
</dbReference>
<evidence type="ECO:0000313" key="6">
    <source>
        <dbReference type="EMBL" id="MCS0607671.1"/>
    </source>
</evidence>
<comment type="similarity">
    <text evidence="4">Belongs to the flavoredoxin family.</text>
</comment>
<keyword evidence="3" id="KW-0288">FMN</keyword>
<accession>A0ABT2BGM9</accession>
<dbReference type="InterPro" id="IPR012349">
    <property type="entry name" value="Split_barrel_FMN-bd"/>
</dbReference>
<dbReference type="InterPro" id="IPR002563">
    <property type="entry name" value="Flavin_Rdtase-like_dom"/>
</dbReference>
<name>A0ABT2BGM9_9BURK</name>
<dbReference type="RefSeq" id="WP_258855372.1">
    <property type="nucleotide sequence ID" value="NZ_JANUGV010000001.1"/>
</dbReference>
<dbReference type="SMART" id="SM00903">
    <property type="entry name" value="Flavin_Reduct"/>
    <property type="match status" value="1"/>
</dbReference>
<dbReference type="Proteomes" id="UP001205861">
    <property type="component" value="Unassembled WGS sequence"/>
</dbReference>
<dbReference type="Gene3D" id="2.30.110.10">
    <property type="entry name" value="Electron Transport, Fmn-binding Protein, Chain A"/>
    <property type="match status" value="1"/>
</dbReference>
<keyword evidence="2" id="KW-0285">Flavoprotein</keyword>
<dbReference type="SUPFAM" id="SSF50475">
    <property type="entry name" value="FMN-binding split barrel"/>
    <property type="match status" value="1"/>
</dbReference>
<dbReference type="Pfam" id="PF01613">
    <property type="entry name" value="Flavin_Reduct"/>
    <property type="match status" value="1"/>
</dbReference>